<proteinExistence type="predicted"/>
<sequence length="127" mass="14504">MKVHQAGKGNLAANLLRALLTWTLNMGRRLLILGHYLLACWQQYRLKRAWRRLGQLVHTALAEGEVNPLLTEPVKDALQRANNLKELKERHNKVISDLREKIRLSRVPESAAPIEEQASEEPGQARD</sequence>
<name>A0A7C3WL92_9BACT</name>
<keyword evidence="1" id="KW-0175">Coiled coil</keyword>
<evidence type="ECO:0000313" key="3">
    <source>
        <dbReference type="EMBL" id="HGB14373.1"/>
    </source>
</evidence>
<feature type="coiled-coil region" evidence="1">
    <location>
        <begin position="74"/>
        <end position="101"/>
    </location>
</feature>
<dbReference type="AlphaFoldDB" id="A0A7C3WL92"/>
<feature type="region of interest" description="Disordered" evidence="2">
    <location>
        <begin position="108"/>
        <end position="127"/>
    </location>
</feature>
<gene>
    <name evidence="3" type="ORF">ENV62_03930</name>
</gene>
<evidence type="ECO:0000256" key="2">
    <source>
        <dbReference type="SAM" id="MobiDB-lite"/>
    </source>
</evidence>
<accession>A0A7C3WL92</accession>
<dbReference type="EMBL" id="DTHB01000029">
    <property type="protein sequence ID" value="HGB14373.1"/>
    <property type="molecule type" value="Genomic_DNA"/>
</dbReference>
<reference evidence="3" key="1">
    <citation type="journal article" date="2020" name="mSystems">
        <title>Genome- and Community-Level Interaction Insights into Carbon Utilization and Element Cycling Functions of Hydrothermarchaeota in Hydrothermal Sediment.</title>
        <authorList>
            <person name="Zhou Z."/>
            <person name="Liu Y."/>
            <person name="Xu W."/>
            <person name="Pan J."/>
            <person name="Luo Z.H."/>
            <person name="Li M."/>
        </authorList>
    </citation>
    <scope>NUCLEOTIDE SEQUENCE [LARGE SCALE GENOMIC DNA]</scope>
    <source>
        <strain evidence="3">SpSt-776</strain>
    </source>
</reference>
<comment type="caution">
    <text evidence="3">The sequence shown here is derived from an EMBL/GenBank/DDBJ whole genome shotgun (WGS) entry which is preliminary data.</text>
</comment>
<evidence type="ECO:0000256" key="1">
    <source>
        <dbReference type="SAM" id="Coils"/>
    </source>
</evidence>
<organism evidence="3">
    <name type="scientific">Desulfobacca acetoxidans</name>
    <dbReference type="NCBI Taxonomy" id="60893"/>
    <lineage>
        <taxon>Bacteria</taxon>
        <taxon>Pseudomonadati</taxon>
        <taxon>Thermodesulfobacteriota</taxon>
        <taxon>Desulfobaccia</taxon>
        <taxon>Desulfobaccales</taxon>
        <taxon>Desulfobaccaceae</taxon>
        <taxon>Desulfobacca</taxon>
    </lineage>
</organism>
<protein>
    <submittedName>
        <fullName evidence="3">Uncharacterized protein</fullName>
    </submittedName>
</protein>